<accession>A0ABR7XNJ1</accession>
<dbReference type="Gene3D" id="1.25.40.390">
    <property type="match status" value="1"/>
</dbReference>
<gene>
    <name evidence="9" type="ORF">H8B21_03895</name>
</gene>
<dbReference type="Proteomes" id="UP000651112">
    <property type="component" value="Unassembled WGS sequence"/>
</dbReference>
<keyword evidence="3 6" id="KW-0732">Signal</keyword>
<feature type="signal peptide" evidence="6">
    <location>
        <begin position="1"/>
        <end position="26"/>
    </location>
</feature>
<dbReference type="EMBL" id="JACNYL010000001">
    <property type="protein sequence ID" value="MBD1420708.1"/>
    <property type="molecule type" value="Genomic_DNA"/>
</dbReference>
<evidence type="ECO:0000256" key="6">
    <source>
        <dbReference type="SAM" id="SignalP"/>
    </source>
</evidence>
<dbReference type="InterPro" id="IPR011990">
    <property type="entry name" value="TPR-like_helical_dom_sf"/>
</dbReference>
<keyword evidence="10" id="KW-1185">Reference proteome</keyword>
<comment type="caution">
    <text evidence="9">The sequence shown here is derived from an EMBL/GenBank/DDBJ whole genome shotgun (WGS) entry which is preliminary data.</text>
</comment>
<name>A0ABR7XNJ1_9SPHI</name>
<proteinExistence type="inferred from homology"/>
<evidence type="ECO:0000313" key="10">
    <source>
        <dbReference type="Proteomes" id="UP000651112"/>
    </source>
</evidence>
<feature type="domain" description="RagB/SusD" evidence="7">
    <location>
        <begin position="352"/>
        <end position="592"/>
    </location>
</feature>
<dbReference type="InterPro" id="IPR012944">
    <property type="entry name" value="SusD_RagB_dom"/>
</dbReference>
<comment type="similarity">
    <text evidence="2">Belongs to the SusD family.</text>
</comment>
<evidence type="ECO:0000259" key="8">
    <source>
        <dbReference type="Pfam" id="PF14322"/>
    </source>
</evidence>
<evidence type="ECO:0000256" key="1">
    <source>
        <dbReference type="ARBA" id="ARBA00004442"/>
    </source>
</evidence>
<feature type="chain" id="PRO_5046856415" evidence="6">
    <location>
        <begin position="27"/>
        <end position="602"/>
    </location>
</feature>
<evidence type="ECO:0000256" key="3">
    <source>
        <dbReference type="ARBA" id="ARBA00022729"/>
    </source>
</evidence>
<protein>
    <submittedName>
        <fullName evidence="9">RagB/SusD family nutrient uptake outer membrane protein</fullName>
    </submittedName>
</protein>
<comment type="subcellular location">
    <subcellularLocation>
        <location evidence="1">Cell outer membrane</location>
    </subcellularLocation>
</comment>
<feature type="domain" description="SusD-like N-terminal" evidence="8">
    <location>
        <begin position="104"/>
        <end position="232"/>
    </location>
</feature>
<dbReference type="PROSITE" id="PS51257">
    <property type="entry name" value="PROKAR_LIPOPROTEIN"/>
    <property type="match status" value="1"/>
</dbReference>
<evidence type="ECO:0000256" key="2">
    <source>
        <dbReference type="ARBA" id="ARBA00006275"/>
    </source>
</evidence>
<reference evidence="9 10" key="1">
    <citation type="submission" date="2020-08" db="EMBL/GenBank/DDBJ databases">
        <title>Sphingobacterium sp. DN00404 isolated from aquaculture water.</title>
        <authorList>
            <person name="Zhang M."/>
        </authorList>
    </citation>
    <scope>NUCLEOTIDE SEQUENCE [LARGE SCALE GENOMIC DNA]</scope>
    <source>
        <strain evidence="9 10">KCTC 42746</strain>
    </source>
</reference>
<organism evidence="9 10">
    <name type="scientific">Sphingobacterium chuzhouense</name>
    <dbReference type="NCBI Taxonomy" id="1742264"/>
    <lineage>
        <taxon>Bacteria</taxon>
        <taxon>Pseudomonadati</taxon>
        <taxon>Bacteroidota</taxon>
        <taxon>Sphingobacteriia</taxon>
        <taxon>Sphingobacteriales</taxon>
        <taxon>Sphingobacteriaceae</taxon>
        <taxon>Sphingobacterium</taxon>
    </lineage>
</organism>
<evidence type="ECO:0000256" key="5">
    <source>
        <dbReference type="ARBA" id="ARBA00023237"/>
    </source>
</evidence>
<sequence>MVSFKNRKMKKNIVLFSILLSFSGLVSCVKLDPQPLSFFAPENTLTDKAGLEALLVTSRKQIKWEWFGDAFNAGVCETPLVYEYAFSDMHVMGAPEAKEIHNLETQLTPTTNQRLHLTYWELGWNGIKYANTVISRIDNATFDTEEERNAILAEGYFHRAYWYYLLTNQWGDVPLILEEITGPKLDFVSSARNTVLAQMKADMEFSAQWLPLTAPPGAVNRAAGEHLLTKIYMALGEFENAIESATRCINNYGLQLMDTRFGVNAGNAQLDVFNDLFKEENISASTNKEAIFVVQERFGIPGNVAGNGSARLRNFVPYWSNGAVVRTPDGKSGTTYDAGPYDGYELLDSLGRGIAKIRPTNYYQYEVWADAGTDIRYNENNWYDKSRLWYNRPVSKGGSDEWFGKPIQAQYVQDTMRCYFSFPIVKVLVHKDDINQGRTPSGGFTDQYVFRLAETYLMRAEAYWWLNQFGNATEDVNAIRERASAPLLATVTLDDILDERARELFLEEHRKVELTRIAFTMAQLNRDGYTMANFSEKNWYYDRIMEKNNFFQEQYFYSTNAFIMRPYHVLYPVPLTAITSNSQGHINQNKGYPGAETNIPVE</sequence>
<dbReference type="Pfam" id="PF14322">
    <property type="entry name" value="SusD-like_3"/>
    <property type="match status" value="1"/>
</dbReference>
<evidence type="ECO:0000313" key="9">
    <source>
        <dbReference type="EMBL" id="MBD1420708.1"/>
    </source>
</evidence>
<evidence type="ECO:0000259" key="7">
    <source>
        <dbReference type="Pfam" id="PF07980"/>
    </source>
</evidence>
<dbReference type="Pfam" id="PF07980">
    <property type="entry name" value="SusD_RagB"/>
    <property type="match status" value="1"/>
</dbReference>
<dbReference type="SUPFAM" id="SSF48452">
    <property type="entry name" value="TPR-like"/>
    <property type="match status" value="1"/>
</dbReference>
<keyword evidence="4" id="KW-0472">Membrane</keyword>
<dbReference type="InterPro" id="IPR033985">
    <property type="entry name" value="SusD-like_N"/>
</dbReference>
<keyword evidence="5" id="KW-0998">Cell outer membrane</keyword>
<evidence type="ECO:0000256" key="4">
    <source>
        <dbReference type="ARBA" id="ARBA00023136"/>
    </source>
</evidence>